<name>A0AAN7KGY5_TRANT</name>
<evidence type="ECO:0000313" key="2">
    <source>
        <dbReference type="EMBL" id="KAK4764789.1"/>
    </source>
</evidence>
<proteinExistence type="predicted"/>
<gene>
    <name evidence="2" type="ORF">SAY86_025879</name>
</gene>
<dbReference type="AlphaFoldDB" id="A0AAN7KGY5"/>
<comment type="caution">
    <text evidence="2">The sequence shown here is derived from an EMBL/GenBank/DDBJ whole genome shotgun (WGS) entry which is preliminary data.</text>
</comment>
<feature type="compositionally biased region" description="Basic and acidic residues" evidence="1">
    <location>
        <begin position="32"/>
        <end position="45"/>
    </location>
</feature>
<sequence length="60" mass="6845">MEKAALGISFITYSKKKGTGETCSNQEQPCADVRDSRKSIVEKKDKHSSKKEEKRKKHPH</sequence>
<keyword evidence="3" id="KW-1185">Reference proteome</keyword>
<dbReference type="Proteomes" id="UP001346149">
    <property type="component" value="Unassembled WGS sequence"/>
</dbReference>
<reference evidence="2 3" key="1">
    <citation type="journal article" date="2023" name="Hortic Res">
        <title>Pangenome of water caltrop reveals structural variations and asymmetric subgenome divergence after allopolyploidization.</title>
        <authorList>
            <person name="Zhang X."/>
            <person name="Chen Y."/>
            <person name="Wang L."/>
            <person name="Yuan Y."/>
            <person name="Fang M."/>
            <person name="Shi L."/>
            <person name="Lu R."/>
            <person name="Comes H.P."/>
            <person name="Ma Y."/>
            <person name="Chen Y."/>
            <person name="Huang G."/>
            <person name="Zhou Y."/>
            <person name="Zheng Z."/>
            <person name="Qiu Y."/>
        </authorList>
    </citation>
    <scope>NUCLEOTIDE SEQUENCE [LARGE SCALE GENOMIC DNA]</scope>
    <source>
        <strain evidence="2">F231</strain>
    </source>
</reference>
<dbReference type="EMBL" id="JAXQNO010000023">
    <property type="protein sequence ID" value="KAK4764789.1"/>
    <property type="molecule type" value="Genomic_DNA"/>
</dbReference>
<accession>A0AAN7KGY5</accession>
<feature type="compositionally biased region" description="Basic residues" evidence="1">
    <location>
        <begin position="46"/>
        <end position="60"/>
    </location>
</feature>
<evidence type="ECO:0000313" key="3">
    <source>
        <dbReference type="Proteomes" id="UP001346149"/>
    </source>
</evidence>
<protein>
    <submittedName>
        <fullName evidence="2">Uncharacterized protein</fullName>
    </submittedName>
</protein>
<feature type="region of interest" description="Disordered" evidence="1">
    <location>
        <begin position="17"/>
        <end position="60"/>
    </location>
</feature>
<organism evidence="2 3">
    <name type="scientific">Trapa natans</name>
    <name type="common">Water chestnut</name>
    <dbReference type="NCBI Taxonomy" id="22666"/>
    <lineage>
        <taxon>Eukaryota</taxon>
        <taxon>Viridiplantae</taxon>
        <taxon>Streptophyta</taxon>
        <taxon>Embryophyta</taxon>
        <taxon>Tracheophyta</taxon>
        <taxon>Spermatophyta</taxon>
        <taxon>Magnoliopsida</taxon>
        <taxon>eudicotyledons</taxon>
        <taxon>Gunneridae</taxon>
        <taxon>Pentapetalae</taxon>
        <taxon>rosids</taxon>
        <taxon>malvids</taxon>
        <taxon>Myrtales</taxon>
        <taxon>Lythraceae</taxon>
        <taxon>Trapa</taxon>
    </lineage>
</organism>
<evidence type="ECO:0000256" key="1">
    <source>
        <dbReference type="SAM" id="MobiDB-lite"/>
    </source>
</evidence>